<dbReference type="Pfam" id="PF00612">
    <property type="entry name" value="IQ"/>
    <property type="match status" value="1"/>
</dbReference>
<dbReference type="InterPro" id="IPR003103">
    <property type="entry name" value="BAG_domain"/>
</dbReference>
<evidence type="ECO:0000313" key="5">
    <source>
        <dbReference type="Proteomes" id="UP001605036"/>
    </source>
</evidence>
<dbReference type="SUPFAM" id="SSF63491">
    <property type="entry name" value="BAG domain"/>
    <property type="match status" value="2"/>
</dbReference>
<dbReference type="AlphaFoldDB" id="A0ABD1Y0D4"/>
<dbReference type="EMBL" id="JBHFFA010000006">
    <property type="protein sequence ID" value="KAL2620205.1"/>
    <property type="molecule type" value="Genomic_DNA"/>
</dbReference>
<protein>
    <recommendedName>
        <fullName evidence="3">BAG domain-containing protein</fullName>
    </recommendedName>
</protein>
<feature type="region of interest" description="Disordered" evidence="2">
    <location>
        <begin position="584"/>
        <end position="607"/>
    </location>
</feature>
<keyword evidence="5" id="KW-1185">Reference proteome</keyword>
<organism evidence="4 5">
    <name type="scientific">Riccia fluitans</name>
    <dbReference type="NCBI Taxonomy" id="41844"/>
    <lineage>
        <taxon>Eukaryota</taxon>
        <taxon>Viridiplantae</taxon>
        <taxon>Streptophyta</taxon>
        <taxon>Embryophyta</taxon>
        <taxon>Marchantiophyta</taxon>
        <taxon>Marchantiopsida</taxon>
        <taxon>Marchantiidae</taxon>
        <taxon>Marchantiales</taxon>
        <taxon>Ricciaceae</taxon>
        <taxon>Riccia</taxon>
    </lineage>
</organism>
<proteinExistence type="predicted"/>
<dbReference type="Pfam" id="PF02179">
    <property type="entry name" value="BAG"/>
    <property type="match status" value="2"/>
</dbReference>
<evidence type="ECO:0000256" key="1">
    <source>
        <dbReference type="SAM" id="Coils"/>
    </source>
</evidence>
<feature type="compositionally biased region" description="Basic and acidic residues" evidence="2">
    <location>
        <begin position="279"/>
        <end position="292"/>
    </location>
</feature>
<comment type="caution">
    <text evidence="4">The sequence shown here is derived from an EMBL/GenBank/DDBJ whole genome shotgun (WGS) entry which is preliminary data.</text>
</comment>
<dbReference type="Proteomes" id="UP001605036">
    <property type="component" value="Unassembled WGS sequence"/>
</dbReference>
<evidence type="ECO:0000259" key="3">
    <source>
        <dbReference type="PROSITE" id="PS51035"/>
    </source>
</evidence>
<dbReference type="PANTHER" id="PTHR33322:SF4">
    <property type="entry name" value="BAG DOMAIN CONTAINING PROTEIN, EXPRESSED"/>
    <property type="match status" value="1"/>
</dbReference>
<dbReference type="InterPro" id="IPR000048">
    <property type="entry name" value="IQ_motif_EF-hand-BS"/>
</dbReference>
<feature type="domain" description="BAG" evidence="3">
    <location>
        <begin position="124"/>
        <end position="201"/>
    </location>
</feature>
<gene>
    <name evidence="4" type="ORF">R1flu_000410</name>
</gene>
<keyword evidence="1" id="KW-0175">Coiled coil</keyword>
<feature type="region of interest" description="Disordered" evidence="2">
    <location>
        <begin position="217"/>
        <end position="239"/>
    </location>
</feature>
<feature type="region of interest" description="Disordered" evidence="2">
    <location>
        <begin position="521"/>
        <end position="569"/>
    </location>
</feature>
<name>A0ABD1Y0D4_9MARC</name>
<feature type="region of interest" description="Disordered" evidence="2">
    <location>
        <begin position="344"/>
        <end position="390"/>
    </location>
</feature>
<feature type="region of interest" description="Disordered" evidence="2">
    <location>
        <begin position="254"/>
        <end position="297"/>
    </location>
</feature>
<feature type="domain" description="BAG" evidence="3">
    <location>
        <begin position="426"/>
        <end position="503"/>
    </location>
</feature>
<evidence type="ECO:0000256" key="2">
    <source>
        <dbReference type="SAM" id="MobiDB-lite"/>
    </source>
</evidence>
<dbReference type="SMART" id="SM00264">
    <property type="entry name" value="BAG"/>
    <property type="match status" value="2"/>
</dbReference>
<feature type="compositionally biased region" description="Polar residues" evidence="2">
    <location>
        <begin position="365"/>
        <end position="375"/>
    </location>
</feature>
<reference evidence="4 5" key="1">
    <citation type="submission" date="2024-09" db="EMBL/GenBank/DDBJ databases">
        <title>Chromosome-scale assembly of Riccia fluitans.</title>
        <authorList>
            <person name="Paukszto L."/>
            <person name="Sawicki J."/>
            <person name="Karawczyk K."/>
            <person name="Piernik-Szablinska J."/>
            <person name="Szczecinska M."/>
            <person name="Mazdziarz M."/>
        </authorList>
    </citation>
    <scope>NUCLEOTIDE SEQUENCE [LARGE SCALE GENOMIC DNA]</scope>
    <source>
        <strain evidence="4">Rf_01</strain>
        <tissue evidence="4">Aerial parts of the thallus</tissue>
    </source>
</reference>
<feature type="compositionally biased region" description="Polar residues" evidence="2">
    <location>
        <begin position="217"/>
        <end position="234"/>
    </location>
</feature>
<sequence>MTLQQGGAYSIWSFPFLRLMLGQAGRLAGGRSAPALMEPFIPRAFQVLIVVLERSVYLKIETTLEGMPFSVTEGGSECCPHLLETADMEDVKATVLEDAAARRIQASFRGFSVRRCQPLRKLRLIADVRSKLKKLEMRASDPVYVDKLCTHPMENRKMKEEIMALLLELDSIQGVLHAVRRIRKSVTRDVVQFQEIVDAVKVDAVVRNDAEEVTTRASEQQVNLRPSEQANRRSSAPAYPALRRVMSLDDNVYPEQSYVNQGNKKKIPDGAAGDSSNRSSDEDATPRRRSEGWVKNPLLLRSMSGNHRSLTNKGPSLVRTFSELPVNGVWNPLTGRSVSEVVRKPTNKSPLLGRNISEVQRKKNTAASSVPPTSLSDDRGSPVVTNSAPARQKEISFSREEAAIFIQSTFRGHLSRRSRPLHHLRTISVVTSRLSELNRQLADPVCVGRLRTDEMERLKWSEEITALLLKLDSIQGVVQAIRDIRKSVTREVIKLQEAVDSIIHEADILSRLGAIEGDASIPSTERLGFGPELSDQESLDKDRGEQGYESGPSKGNVGMGDSRAQQDSPLWDDKYVDLREPRASGHCFEGSTASSPGEKAGENTEGMQQPFSVSGAVVCQHPSPARIQKKPKRLEREKVPNGILTDSVSADLETSVAPCFPHQLEMHTNGYAEKPVEAVRSMRSSDEFAPSDRQLHGNSDDVLMVAGEELNSQSVYAGCENGKSLPRSLISGHYRPEERACEFLRSRCGHCEEFISGITTTSEESVVHRSAEDQWTGDRLTALEDENARLKLYLSEVLTFAENQVEDLQNLKKRIAELEKDRVQYTKKDDTVLRKKPAYPRRRR</sequence>
<dbReference type="SMART" id="SM00015">
    <property type="entry name" value="IQ"/>
    <property type="match status" value="2"/>
</dbReference>
<dbReference type="InterPro" id="IPR040400">
    <property type="entry name" value="BAG5/6/7/8"/>
</dbReference>
<evidence type="ECO:0000313" key="4">
    <source>
        <dbReference type="EMBL" id="KAL2620205.1"/>
    </source>
</evidence>
<dbReference type="PROSITE" id="PS51035">
    <property type="entry name" value="BAG"/>
    <property type="match status" value="2"/>
</dbReference>
<dbReference type="PROSITE" id="PS50096">
    <property type="entry name" value="IQ"/>
    <property type="match status" value="2"/>
</dbReference>
<feature type="coiled-coil region" evidence="1">
    <location>
        <begin position="798"/>
        <end position="828"/>
    </location>
</feature>
<accession>A0ABD1Y0D4</accession>
<dbReference type="PANTHER" id="PTHR33322">
    <property type="entry name" value="BAG DOMAIN CONTAINING PROTEIN, EXPRESSED"/>
    <property type="match status" value="1"/>
</dbReference>